<gene>
    <name evidence="5" type="ORF">LAZ67_8003970</name>
</gene>
<dbReference type="SMART" id="SM00228">
    <property type="entry name" value="PDZ"/>
    <property type="match status" value="1"/>
</dbReference>
<sequence>MCGRASTSKKMRESVAMELSFFNSTLQHLKEQLADLNSSVQVYQNNVDHPAMPMIPLGLKETKYINFKEPFMVRCRLTPGVCSQRGLQDFILEHYSEDGAGYEAAIEEFSRIRQAIRWPKRDASGVRRLLEYYNLLYYVDHRFFPPHRNMGIYFEWFDSLTGIPVAQKTVAYEKACVLFNAAALYTQLGSSQFMTDIVQLRTTSAGLDSAVDNFLRAAGIFRYIRDNFSHPPSADLATETLSVLTQLMLAQARECLLEKFVLLSADPNDLEEFLDIAQETSEMSERYRQVARAMSRTRLRSHVPAPWVSLVQVKVEHYAALAHRHVAEGLLRHGSGDLPPGARQLLDFIHSSPEFRPLRSAEERLQLGQSSLLSGGQLGQSSLLSGGQRGQSSLLSGGQLGQSSLLSGGQRGQSSLLSGGQRGQSSLLSGGQRGQSSLLSGGQRGQSSLLSGGQWGQSSLLSGGQWGQSSLLSGGQLGQSSLLSGGQRGQSSLLSGGQLGQSSLLSGGQRGQSSLLSGGQLGQSSLLSGGQRGRAHLREATERHQEALRLHRMCRQLRNVSRLQERLQLEVELAEQRYLELELEPAIDDLLESPIVQPSTKFQLTLTAPDFSCYKVKDLFHGLGPIQAFSARRSWTAAKTLVLKRRSTEQSFGIALAGDCPVTVARAEGPAHEAGLKEGDYIVEVGGCDTKWGRSRDVAELIRDAERELRLRVVTPVVQPPRAPSSTSSGSPSLSSASTGSSGSKRLSWNPFSRRRSRSRDKLDYRQNIFLRRSITDLTLQD</sequence>
<dbReference type="Pfam" id="PF17820">
    <property type="entry name" value="PDZ_6"/>
    <property type="match status" value="1"/>
</dbReference>
<dbReference type="InterPro" id="IPR036034">
    <property type="entry name" value="PDZ_sf"/>
</dbReference>
<dbReference type="PANTHER" id="PTHR23031">
    <property type="entry name" value="RHOPHILIN"/>
    <property type="match status" value="1"/>
</dbReference>
<feature type="domain" description="BRO1" evidence="4">
    <location>
        <begin position="53"/>
        <end position="626"/>
    </location>
</feature>
<feature type="region of interest" description="Disordered" evidence="2">
    <location>
        <begin position="405"/>
        <end position="451"/>
    </location>
</feature>
<dbReference type="Pfam" id="PF03097">
    <property type="entry name" value="BRO1"/>
    <property type="match status" value="1"/>
</dbReference>
<feature type="domain" description="PDZ" evidence="3">
    <location>
        <begin position="640"/>
        <end position="717"/>
    </location>
</feature>
<evidence type="ECO:0000313" key="5">
    <source>
        <dbReference type="EMBL" id="UYV71635.1"/>
    </source>
</evidence>
<dbReference type="SUPFAM" id="SSF50156">
    <property type="entry name" value="PDZ domain-like"/>
    <property type="match status" value="1"/>
</dbReference>
<name>A0ABY6KS09_9ARAC</name>
<keyword evidence="1" id="KW-0175">Coiled coil</keyword>
<dbReference type="InterPro" id="IPR038499">
    <property type="entry name" value="BRO1_sf"/>
</dbReference>
<dbReference type="Proteomes" id="UP001235939">
    <property type="component" value="Chromosome 08"/>
</dbReference>
<dbReference type="SMART" id="SM01041">
    <property type="entry name" value="BRO1"/>
    <property type="match status" value="1"/>
</dbReference>
<accession>A0ABY6KS09</accession>
<proteinExistence type="predicted"/>
<dbReference type="EMBL" id="CP092870">
    <property type="protein sequence ID" value="UYV71635.1"/>
    <property type="molecule type" value="Genomic_DNA"/>
</dbReference>
<feature type="region of interest" description="Disordered" evidence="2">
    <location>
        <begin position="715"/>
        <end position="760"/>
    </location>
</feature>
<evidence type="ECO:0000256" key="1">
    <source>
        <dbReference type="SAM" id="Coils"/>
    </source>
</evidence>
<dbReference type="InterPro" id="IPR001478">
    <property type="entry name" value="PDZ"/>
</dbReference>
<feature type="compositionally biased region" description="Low complexity" evidence="2">
    <location>
        <begin position="724"/>
        <end position="748"/>
    </location>
</feature>
<dbReference type="PROSITE" id="PS51180">
    <property type="entry name" value="BRO1"/>
    <property type="match status" value="1"/>
</dbReference>
<protein>
    <submittedName>
        <fullName evidence="5">RHPN2</fullName>
    </submittedName>
</protein>
<evidence type="ECO:0000259" key="3">
    <source>
        <dbReference type="PROSITE" id="PS50106"/>
    </source>
</evidence>
<keyword evidence="6" id="KW-1185">Reference proteome</keyword>
<feature type="coiled-coil region" evidence="1">
    <location>
        <begin position="557"/>
        <end position="584"/>
    </location>
</feature>
<dbReference type="PROSITE" id="PS50106">
    <property type="entry name" value="PDZ"/>
    <property type="match status" value="1"/>
</dbReference>
<reference evidence="5 6" key="1">
    <citation type="submission" date="2022-01" db="EMBL/GenBank/DDBJ databases">
        <title>A chromosomal length assembly of Cordylochernes scorpioides.</title>
        <authorList>
            <person name="Zeh D."/>
            <person name="Zeh J."/>
        </authorList>
    </citation>
    <scope>NUCLEOTIDE SEQUENCE [LARGE SCALE GENOMIC DNA]</scope>
    <source>
        <strain evidence="5">IN4F17</strain>
        <tissue evidence="5">Whole Body</tissue>
    </source>
</reference>
<evidence type="ECO:0000259" key="4">
    <source>
        <dbReference type="PROSITE" id="PS51180"/>
    </source>
</evidence>
<dbReference type="InterPro" id="IPR004328">
    <property type="entry name" value="BRO1_dom"/>
</dbReference>
<dbReference type="InterPro" id="IPR047138">
    <property type="entry name" value="RHPN1_2"/>
</dbReference>
<dbReference type="InterPro" id="IPR041489">
    <property type="entry name" value="PDZ_6"/>
</dbReference>
<dbReference type="PANTHER" id="PTHR23031:SF15">
    <property type="entry name" value="LD12055P"/>
    <property type="match status" value="1"/>
</dbReference>
<evidence type="ECO:0000313" key="6">
    <source>
        <dbReference type="Proteomes" id="UP001235939"/>
    </source>
</evidence>
<dbReference type="Gene3D" id="1.25.40.280">
    <property type="entry name" value="alix/aip1 like domains"/>
    <property type="match status" value="1"/>
</dbReference>
<dbReference type="Gene3D" id="2.30.42.10">
    <property type="match status" value="1"/>
</dbReference>
<evidence type="ECO:0000256" key="2">
    <source>
        <dbReference type="SAM" id="MobiDB-lite"/>
    </source>
</evidence>
<organism evidence="5 6">
    <name type="scientific">Cordylochernes scorpioides</name>
    <dbReference type="NCBI Taxonomy" id="51811"/>
    <lineage>
        <taxon>Eukaryota</taxon>
        <taxon>Metazoa</taxon>
        <taxon>Ecdysozoa</taxon>
        <taxon>Arthropoda</taxon>
        <taxon>Chelicerata</taxon>
        <taxon>Arachnida</taxon>
        <taxon>Pseudoscorpiones</taxon>
        <taxon>Cheliferoidea</taxon>
        <taxon>Chernetidae</taxon>
        <taxon>Cordylochernes</taxon>
    </lineage>
</organism>